<dbReference type="InterPro" id="IPR001789">
    <property type="entry name" value="Sig_transdc_resp-reg_receiver"/>
</dbReference>
<feature type="transmembrane region" description="Helical" evidence="10">
    <location>
        <begin position="174"/>
        <end position="197"/>
    </location>
</feature>
<protein>
    <recommendedName>
        <fullName evidence="2">histidine kinase</fullName>
        <ecNumber evidence="2">2.7.13.3</ecNumber>
    </recommendedName>
</protein>
<dbReference type="InterPro" id="IPR003661">
    <property type="entry name" value="HisK_dim/P_dom"/>
</dbReference>
<dbReference type="PRINTS" id="PR00344">
    <property type="entry name" value="BCTRLSENSOR"/>
</dbReference>
<dbReference type="EC" id="2.7.13.3" evidence="2"/>
<dbReference type="Proteomes" id="UP000738431">
    <property type="component" value="Chromosome"/>
</dbReference>
<evidence type="ECO:0000256" key="3">
    <source>
        <dbReference type="ARBA" id="ARBA00022553"/>
    </source>
</evidence>
<proteinExistence type="predicted"/>
<dbReference type="CDD" id="cd00130">
    <property type="entry name" value="PAS"/>
    <property type="match status" value="1"/>
</dbReference>
<keyword evidence="5" id="KW-0547">Nucleotide-binding</keyword>
<evidence type="ECO:0000259" key="12">
    <source>
        <dbReference type="PROSITE" id="PS50110"/>
    </source>
</evidence>
<evidence type="ECO:0000256" key="2">
    <source>
        <dbReference type="ARBA" id="ARBA00012438"/>
    </source>
</evidence>
<sequence>MKSRPSQTRSPAARAVASVEDAGVHLLQSRMPEGYSRWILGGVLITLVGYGATTLGLWREQGALGMWGWSDPYVFIIGLIALGLWRKRRLRAAGSVVLAAVMMEVHLAFALNLEQSWAPSGMMVPMLVSVAALWLGPRVAQWMGWLILFTIPAAIGISGYLGMTAGFAAPGFPYLVIVLATTVLVSNTLLITFMRWLAESLRRAEMEEARMVELIQAAPDGVVVVRGNEIIVEANAEAARILGAPIEELKGRRIDELLDWPDAFDFTGWLSASEATDELVPLLGGPTGIPLDVRSRRLPRHGGAADILLVMRDVSVRREAEEREKTLREQLLQAQKMEAIGLLAGGVAHDFNNLITVIGGYGAMLTRSSDPEARRYAPDIMAVQERGAAMVRQLLTFARRERVTPTVMDLSSCVLSAVPLLNRMVGQQVLLEVDAPEVCPVEADPGQMEQVLINLVVNARDAMPEGGRVWVSCRRRGDQVELRVRDEGEGMTPEVQARVFEPFYTTKGPDTGTGLGLSTVHGIVRRANGEVTVESTLGRGSTFVVLVPRSRAPLVEPAVPAMVEIDASMEGTSVLVAEDNDAVRSYLERLLRRAGFQVSLARSGDQALEMLMQASRPPDLFLCDVVMAGMTGPEVAELASKRWPGLRTLFMSGYLGVSAESEWFDTRSNLIIKPFGAGELLRRIEIVLEQAPQPVSPALRRAPSR</sequence>
<evidence type="ECO:0000313" key="15">
    <source>
        <dbReference type="Proteomes" id="UP000738431"/>
    </source>
</evidence>
<evidence type="ECO:0000256" key="8">
    <source>
        <dbReference type="ARBA" id="ARBA00023012"/>
    </source>
</evidence>
<dbReference type="PROSITE" id="PS50109">
    <property type="entry name" value="HIS_KIN"/>
    <property type="match status" value="1"/>
</dbReference>
<dbReference type="InterPro" id="IPR011006">
    <property type="entry name" value="CheY-like_superfamily"/>
</dbReference>
<dbReference type="PANTHER" id="PTHR43065">
    <property type="entry name" value="SENSOR HISTIDINE KINASE"/>
    <property type="match status" value="1"/>
</dbReference>
<organism evidence="14 15">
    <name type="scientific">Actomonas aquatica</name>
    <dbReference type="NCBI Taxonomy" id="2866162"/>
    <lineage>
        <taxon>Bacteria</taxon>
        <taxon>Pseudomonadati</taxon>
        <taxon>Verrucomicrobiota</taxon>
        <taxon>Opitutia</taxon>
        <taxon>Opitutales</taxon>
        <taxon>Opitutaceae</taxon>
        <taxon>Actomonas</taxon>
    </lineage>
</organism>
<dbReference type="NCBIfam" id="TIGR00229">
    <property type="entry name" value="sensory_box"/>
    <property type="match status" value="1"/>
</dbReference>
<dbReference type="SUPFAM" id="SSF47384">
    <property type="entry name" value="Homodimeric domain of signal transducing histidine kinase"/>
    <property type="match status" value="1"/>
</dbReference>
<evidence type="ECO:0000256" key="7">
    <source>
        <dbReference type="ARBA" id="ARBA00022840"/>
    </source>
</evidence>
<dbReference type="InterPro" id="IPR013767">
    <property type="entry name" value="PAS_fold"/>
</dbReference>
<dbReference type="Gene3D" id="3.30.565.10">
    <property type="entry name" value="Histidine kinase-like ATPase, C-terminal domain"/>
    <property type="match status" value="1"/>
</dbReference>
<keyword evidence="15" id="KW-1185">Reference proteome</keyword>
<dbReference type="SUPFAM" id="SSF55785">
    <property type="entry name" value="PYP-like sensor domain (PAS domain)"/>
    <property type="match status" value="1"/>
</dbReference>
<evidence type="ECO:0000256" key="10">
    <source>
        <dbReference type="SAM" id="Phobius"/>
    </source>
</evidence>
<evidence type="ECO:0000259" key="11">
    <source>
        <dbReference type="PROSITE" id="PS50109"/>
    </source>
</evidence>
<dbReference type="Pfam" id="PF00072">
    <property type="entry name" value="Response_reg"/>
    <property type="match status" value="1"/>
</dbReference>
<feature type="transmembrane region" description="Helical" evidence="10">
    <location>
        <begin position="38"/>
        <end position="58"/>
    </location>
</feature>
<dbReference type="SMART" id="SM00387">
    <property type="entry name" value="HATPase_c"/>
    <property type="match status" value="1"/>
</dbReference>
<feature type="domain" description="Response regulatory" evidence="12">
    <location>
        <begin position="573"/>
        <end position="688"/>
    </location>
</feature>
<dbReference type="Pfam" id="PF00512">
    <property type="entry name" value="HisKA"/>
    <property type="match status" value="1"/>
</dbReference>
<dbReference type="SMART" id="SM00448">
    <property type="entry name" value="REC"/>
    <property type="match status" value="1"/>
</dbReference>
<feature type="transmembrane region" description="Helical" evidence="10">
    <location>
        <begin position="142"/>
        <end position="162"/>
    </location>
</feature>
<feature type="transmembrane region" description="Helical" evidence="10">
    <location>
        <begin position="64"/>
        <end position="85"/>
    </location>
</feature>
<dbReference type="Gene3D" id="1.10.287.130">
    <property type="match status" value="1"/>
</dbReference>
<dbReference type="SMART" id="SM00091">
    <property type="entry name" value="PAS"/>
    <property type="match status" value="1"/>
</dbReference>
<feature type="transmembrane region" description="Helical" evidence="10">
    <location>
        <begin position="92"/>
        <end position="111"/>
    </location>
</feature>
<feature type="modified residue" description="4-aspartylphosphate" evidence="9">
    <location>
        <position position="624"/>
    </location>
</feature>
<dbReference type="InterPro" id="IPR004358">
    <property type="entry name" value="Sig_transdc_His_kin-like_C"/>
</dbReference>
<evidence type="ECO:0000256" key="9">
    <source>
        <dbReference type="PROSITE-ProRule" id="PRU00169"/>
    </source>
</evidence>
<evidence type="ECO:0000313" key="14">
    <source>
        <dbReference type="EMBL" id="WRQ89803.1"/>
    </source>
</evidence>
<dbReference type="InterPro" id="IPR005467">
    <property type="entry name" value="His_kinase_dom"/>
</dbReference>
<dbReference type="SUPFAM" id="SSF55874">
    <property type="entry name" value="ATPase domain of HSP90 chaperone/DNA topoisomerase II/histidine kinase"/>
    <property type="match status" value="1"/>
</dbReference>
<dbReference type="Pfam" id="PF00989">
    <property type="entry name" value="PAS"/>
    <property type="match status" value="1"/>
</dbReference>
<dbReference type="InterPro" id="IPR036097">
    <property type="entry name" value="HisK_dim/P_sf"/>
</dbReference>
<dbReference type="InterPro" id="IPR036890">
    <property type="entry name" value="HATPase_C_sf"/>
</dbReference>
<dbReference type="InterPro" id="IPR000014">
    <property type="entry name" value="PAS"/>
</dbReference>
<keyword evidence="10" id="KW-1133">Transmembrane helix</keyword>
<evidence type="ECO:0000259" key="13">
    <source>
        <dbReference type="PROSITE" id="PS50112"/>
    </source>
</evidence>
<dbReference type="PROSITE" id="PS50112">
    <property type="entry name" value="PAS"/>
    <property type="match status" value="1"/>
</dbReference>
<reference evidence="14 15" key="1">
    <citation type="submission" date="2021-08" db="EMBL/GenBank/DDBJ databases">
        <authorList>
            <person name="Zhang D."/>
            <person name="Zhang A."/>
            <person name="Wang L."/>
        </authorList>
    </citation>
    <scope>NUCLEOTIDE SEQUENCE [LARGE SCALE GENOMIC DNA]</scope>
    <source>
        <strain evidence="14 15">WL0086</strain>
    </source>
</reference>
<dbReference type="EMBL" id="CP139781">
    <property type="protein sequence ID" value="WRQ89803.1"/>
    <property type="molecule type" value="Genomic_DNA"/>
</dbReference>
<comment type="catalytic activity">
    <reaction evidence="1">
        <text>ATP + protein L-histidine = ADP + protein N-phospho-L-histidine.</text>
        <dbReference type="EC" id="2.7.13.3"/>
    </reaction>
</comment>
<dbReference type="PANTHER" id="PTHR43065:SF42">
    <property type="entry name" value="TWO-COMPONENT SENSOR PPRA"/>
    <property type="match status" value="1"/>
</dbReference>
<dbReference type="RefSeq" id="WP_221032260.1">
    <property type="nucleotide sequence ID" value="NZ_CP139781.1"/>
</dbReference>
<accession>A0ABZ1CDN5</accession>
<feature type="domain" description="PAS" evidence="13">
    <location>
        <begin position="207"/>
        <end position="258"/>
    </location>
</feature>
<dbReference type="InterPro" id="IPR003594">
    <property type="entry name" value="HATPase_dom"/>
</dbReference>
<keyword evidence="7 14" id="KW-0067">ATP-binding</keyword>
<dbReference type="PROSITE" id="PS50110">
    <property type="entry name" value="RESPONSE_REGULATORY"/>
    <property type="match status" value="1"/>
</dbReference>
<feature type="domain" description="Histidine kinase" evidence="11">
    <location>
        <begin position="346"/>
        <end position="551"/>
    </location>
</feature>
<evidence type="ECO:0000256" key="1">
    <source>
        <dbReference type="ARBA" id="ARBA00000085"/>
    </source>
</evidence>
<evidence type="ECO:0000256" key="6">
    <source>
        <dbReference type="ARBA" id="ARBA00022777"/>
    </source>
</evidence>
<dbReference type="Pfam" id="PF02518">
    <property type="entry name" value="HATPase_c"/>
    <property type="match status" value="1"/>
</dbReference>
<evidence type="ECO:0000256" key="4">
    <source>
        <dbReference type="ARBA" id="ARBA00022679"/>
    </source>
</evidence>
<dbReference type="SMART" id="SM00388">
    <property type="entry name" value="HisKA"/>
    <property type="match status" value="1"/>
</dbReference>
<dbReference type="InterPro" id="IPR035965">
    <property type="entry name" value="PAS-like_dom_sf"/>
</dbReference>
<evidence type="ECO:0000256" key="5">
    <source>
        <dbReference type="ARBA" id="ARBA00022741"/>
    </source>
</evidence>
<dbReference type="Gene3D" id="3.40.50.2300">
    <property type="match status" value="1"/>
</dbReference>
<keyword evidence="4" id="KW-0808">Transferase</keyword>
<keyword evidence="10" id="KW-0472">Membrane</keyword>
<dbReference type="CDD" id="cd00082">
    <property type="entry name" value="HisKA"/>
    <property type="match status" value="1"/>
</dbReference>
<dbReference type="Gene3D" id="3.30.450.20">
    <property type="entry name" value="PAS domain"/>
    <property type="match status" value="1"/>
</dbReference>
<dbReference type="SUPFAM" id="SSF52172">
    <property type="entry name" value="CheY-like"/>
    <property type="match status" value="1"/>
</dbReference>
<keyword evidence="6" id="KW-0418">Kinase</keyword>
<reference evidence="14 15" key="2">
    <citation type="submission" date="2023-12" db="EMBL/GenBank/DDBJ databases">
        <title>Description of an unclassified Opitutus bacterium of Verrucomicrobiota.</title>
        <authorList>
            <person name="Zhang D.-F."/>
        </authorList>
    </citation>
    <scope>NUCLEOTIDE SEQUENCE [LARGE SCALE GENOMIC DNA]</scope>
    <source>
        <strain evidence="14 15">WL0086</strain>
    </source>
</reference>
<keyword evidence="8" id="KW-0902">Two-component regulatory system</keyword>
<name>A0ABZ1CDN5_9BACT</name>
<keyword evidence="10" id="KW-0812">Transmembrane</keyword>
<dbReference type="GO" id="GO:0005524">
    <property type="term" value="F:ATP binding"/>
    <property type="evidence" value="ECO:0007669"/>
    <property type="project" value="UniProtKB-KW"/>
</dbReference>
<gene>
    <name evidence="14" type="ORF">K1X11_010335</name>
</gene>
<keyword evidence="3 9" id="KW-0597">Phosphoprotein</keyword>
<dbReference type="CDD" id="cd00156">
    <property type="entry name" value="REC"/>
    <property type="match status" value="1"/>
</dbReference>